<dbReference type="GO" id="GO:0016791">
    <property type="term" value="F:phosphatase activity"/>
    <property type="evidence" value="ECO:0007669"/>
    <property type="project" value="TreeGrafter"/>
</dbReference>
<evidence type="ECO:0000256" key="1">
    <source>
        <dbReference type="ARBA" id="ARBA00001946"/>
    </source>
</evidence>
<proteinExistence type="predicted"/>
<gene>
    <name evidence="5" type="ORF">DES49_1292</name>
</gene>
<name>A0A4R7JZ20_9GAMM</name>
<dbReference type="InterPro" id="IPR006439">
    <property type="entry name" value="HAD-SF_hydro_IA"/>
</dbReference>
<dbReference type="EMBL" id="SOAX01000002">
    <property type="protein sequence ID" value="TDT43475.1"/>
    <property type="molecule type" value="Genomic_DNA"/>
</dbReference>
<dbReference type="PANTHER" id="PTHR46470:SF2">
    <property type="entry name" value="GLYCERALDEHYDE 3-PHOSPHATE PHOSPHATASE"/>
    <property type="match status" value="1"/>
</dbReference>
<dbReference type="Gene3D" id="1.10.150.520">
    <property type="match status" value="1"/>
</dbReference>
<comment type="caution">
    <text evidence="5">The sequence shown here is derived from an EMBL/GenBank/DDBJ whole genome shotgun (WGS) entry which is preliminary data.</text>
</comment>
<dbReference type="SUPFAM" id="SSF56784">
    <property type="entry name" value="HAD-like"/>
    <property type="match status" value="1"/>
</dbReference>
<dbReference type="NCBIfam" id="TIGR01549">
    <property type="entry name" value="HAD-SF-IA-v1"/>
    <property type="match status" value="1"/>
</dbReference>
<organism evidence="5 6">
    <name type="scientific">Halospina denitrificans</name>
    <dbReference type="NCBI Taxonomy" id="332522"/>
    <lineage>
        <taxon>Bacteria</taxon>
        <taxon>Pseudomonadati</taxon>
        <taxon>Pseudomonadota</taxon>
        <taxon>Gammaproteobacteria</taxon>
        <taxon>Halospina</taxon>
    </lineage>
</organism>
<comment type="cofactor">
    <cofactor evidence="1">
        <name>Mg(2+)</name>
        <dbReference type="ChEBI" id="CHEBI:18420"/>
    </cofactor>
</comment>
<keyword evidence="4" id="KW-0460">Magnesium</keyword>
<reference evidence="5 6" key="1">
    <citation type="submission" date="2019-03" db="EMBL/GenBank/DDBJ databases">
        <title>Genomic Encyclopedia of Type Strains, Phase IV (KMG-IV): sequencing the most valuable type-strain genomes for metagenomic binning, comparative biology and taxonomic classification.</title>
        <authorList>
            <person name="Goeker M."/>
        </authorList>
    </citation>
    <scope>NUCLEOTIDE SEQUENCE [LARGE SCALE GENOMIC DNA]</scope>
    <source>
        <strain evidence="5 6">DSM 15505</strain>
    </source>
</reference>
<accession>A0A4R7JZ20</accession>
<protein>
    <submittedName>
        <fullName evidence="5">Putative hydrolase of the HAD superfamily</fullName>
    </submittedName>
</protein>
<dbReference type="Pfam" id="PF13419">
    <property type="entry name" value="HAD_2"/>
    <property type="match status" value="1"/>
</dbReference>
<dbReference type="InterPro" id="IPR041492">
    <property type="entry name" value="HAD_2"/>
</dbReference>
<evidence type="ECO:0000313" key="6">
    <source>
        <dbReference type="Proteomes" id="UP000295830"/>
    </source>
</evidence>
<dbReference type="GO" id="GO:0046872">
    <property type="term" value="F:metal ion binding"/>
    <property type="evidence" value="ECO:0007669"/>
    <property type="project" value="UniProtKB-KW"/>
</dbReference>
<sequence length="217" mass="24459">MIDPSCFLVLDLDDTLYPEVDYQNSGFRAVGAFCERLFKWNANESLIQWRDEGDRDPFGRLCRELGVSESGKDSFVWIYRNHFPDIQLTQSTQHSLALLEQSQAGIAILTDGRSVTQRLKLKALGLERFPVFISEDYGDAKPDTKRFEHVEASFQASKYCYVGDNPKKDFLAPNSLGWQTIGLVGSGKNTHNQSMVGLDASYKPDAWINHLSDLISA</sequence>
<dbReference type="RefSeq" id="WP_133735542.1">
    <property type="nucleotide sequence ID" value="NZ_SOAX01000002.1"/>
</dbReference>
<dbReference type="InterPro" id="IPR036412">
    <property type="entry name" value="HAD-like_sf"/>
</dbReference>
<evidence type="ECO:0000313" key="5">
    <source>
        <dbReference type="EMBL" id="TDT43475.1"/>
    </source>
</evidence>
<evidence type="ECO:0000256" key="3">
    <source>
        <dbReference type="ARBA" id="ARBA00022801"/>
    </source>
</evidence>
<dbReference type="InterPro" id="IPR051400">
    <property type="entry name" value="HAD-like_hydrolase"/>
</dbReference>
<dbReference type="Gene3D" id="3.40.50.1000">
    <property type="entry name" value="HAD superfamily/HAD-like"/>
    <property type="match status" value="1"/>
</dbReference>
<keyword evidence="6" id="KW-1185">Reference proteome</keyword>
<dbReference type="Proteomes" id="UP000295830">
    <property type="component" value="Unassembled WGS sequence"/>
</dbReference>
<dbReference type="PANTHER" id="PTHR46470">
    <property type="entry name" value="N-ACYLNEURAMINATE-9-PHOSPHATASE"/>
    <property type="match status" value="1"/>
</dbReference>
<keyword evidence="3 5" id="KW-0378">Hydrolase</keyword>
<keyword evidence="2" id="KW-0479">Metal-binding</keyword>
<dbReference type="InterPro" id="IPR023214">
    <property type="entry name" value="HAD_sf"/>
</dbReference>
<evidence type="ECO:0000256" key="4">
    <source>
        <dbReference type="ARBA" id="ARBA00022842"/>
    </source>
</evidence>
<dbReference type="AlphaFoldDB" id="A0A4R7JZ20"/>
<evidence type="ECO:0000256" key="2">
    <source>
        <dbReference type="ARBA" id="ARBA00022723"/>
    </source>
</evidence>
<dbReference type="OrthoDB" id="148966at2"/>
<dbReference type="GO" id="GO:0044281">
    <property type="term" value="P:small molecule metabolic process"/>
    <property type="evidence" value="ECO:0007669"/>
    <property type="project" value="UniProtKB-ARBA"/>
</dbReference>